<dbReference type="Pfam" id="PF01047">
    <property type="entry name" value="MarR"/>
    <property type="match status" value="1"/>
</dbReference>
<feature type="domain" description="HTH marR-type" evidence="1">
    <location>
        <begin position="1"/>
        <end position="120"/>
    </location>
</feature>
<evidence type="ECO:0000313" key="2">
    <source>
        <dbReference type="EMBL" id="TVT26379.1"/>
    </source>
</evidence>
<reference evidence="2 3" key="2">
    <citation type="submission" date="2019-08" db="EMBL/GenBank/DDBJ databases">
        <title>Amycolatopsis acidicola sp. nov., isolated from peat swamp forest soil.</title>
        <authorList>
            <person name="Srisuk N."/>
        </authorList>
    </citation>
    <scope>NUCLEOTIDE SEQUENCE [LARGE SCALE GENOMIC DNA]</scope>
    <source>
        <strain evidence="2 3">TBRC 6029</strain>
    </source>
</reference>
<accession>A0A558AQ41</accession>
<keyword evidence="3" id="KW-1185">Reference proteome</keyword>
<dbReference type="GO" id="GO:0006950">
    <property type="term" value="P:response to stress"/>
    <property type="evidence" value="ECO:0007669"/>
    <property type="project" value="TreeGrafter"/>
</dbReference>
<protein>
    <submittedName>
        <fullName evidence="2">MarR family transcriptional regulator</fullName>
    </submittedName>
</protein>
<dbReference type="PROSITE" id="PS50995">
    <property type="entry name" value="HTH_MARR_2"/>
    <property type="match status" value="1"/>
</dbReference>
<organism evidence="2 3">
    <name type="scientific">Amycolatopsis rhizosphaerae</name>
    <dbReference type="NCBI Taxonomy" id="2053003"/>
    <lineage>
        <taxon>Bacteria</taxon>
        <taxon>Bacillati</taxon>
        <taxon>Actinomycetota</taxon>
        <taxon>Actinomycetes</taxon>
        <taxon>Pseudonocardiales</taxon>
        <taxon>Pseudonocardiaceae</taxon>
        <taxon>Amycolatopsis</taxon>
    </lineage>
</organism>
<comment type="caution">
    <text evidence="2">The sequence shown here is derived from an EMBL/GenBank/DDBJ whole genome shotgun (WGS) entry which is preliminary data.</text>
</comment>
<evidence type="ECO:0000313" key="3">
    <source>
        <dbReference type="Proteomes" id="UP000320011"/>
    </source>
</evidence>
<dbReference type="GO" id="GO:0003700">
    <property type="term" value="F:DNA-binding transcription factor activity"/>
    <property type="evidence" value="ECO:0007669"/>
    <property type="project" value="InterPro"/>
</dbReference>
<evidence type="ECO:0000259" key="1">
    <source>
        <dbReference type="PROSITE" id="PS50995"/>
    </source>
</evidence>
<dbReference type="Gene3D" id="1.10.10.10">
    <property type="entry name" value="Winged helix-like DNA-binding domain superfamily/Winged helix DNA-binding domain"/>
    <property type="match status" value="1"/>
</dbReference>
<name>A0A558AQ41_9PSEU</name>
<dbReference type="PANTHER" id="PTHR33164:SF43">
    <property type="entry name" value="HTH-TYPE TRANSCRIPTIONAL REPRESSOR YETL"/>
    <property type="match status" value="1"/>
</dbReference>
<dbReference type="SMART" id="SM00347">
    <property type="entry name" value="HTH_MARR"/>
    <property type="match status" value="1"/>
</dbReference>
<dbReference type="OrthoDB" id="162531at2"/>
<dbReference type="InterPro" id="IPR039422">
    <property type="entry name" value="MarR/SlyA-like"/>
</dbReference>
<dbReference type="EMBL" id="VJWX01000496">
    <property type="protein sequence ID" value="TVT26379.1"/>
    <property type="molecule type" value="Genomic_DNA"/>
</dbReference>
<reference evidence="2 3" key="1">
    <citation type="submission" date="2019-07" db="EMBL/GenBank/DDBJ databases">
        <authorList>
            <person name="Duangmal K."/>
            <person name="Teo W.F.A."/>
        </authorList>
    </citation>
    <scope>NUCLEOTIDE SEQUENCE [LARGE SCALE GENOMIC DNA]</scope>
    <source>
        <strain evidence="2 3">TBRC 6029</strain>
    </source>
</reference>
<dbReference type="InterPro" id="IPR036390">
    <property type="entry name" value="WH_DNA-bd_sf"/>
</dbReference>
<dbReference type="PANTHER" id="PTHR33164">
    <property type="entry name" value="TRANSCRIPTIONAL REGULATOR, MARR FAMILY"/>
    <property type="match status" value="1"/>
</dbReference>
<gene>
    <name evidence="2" type="ORF">FNH05_31495</name>
</gene>
<dbReference type="AlphaFoldDB" id="A0A558AQ41"/>
<dbReference type="InterPro" id="IPR036388">
    <property type="entry name" value="WH-like_DNA-bd_sf"/>
</dbReference>
<proteinExistence type="predicted"/>
<dbReference type="Proteomes" id="UP000320011">
    <property type="component" value="Unassembled WGS sequence"/>
</dbReference>
<dbReference type="SUPFAM" id="SSF46785">
    <property type="entry name" value="Winged helix' DNA-binding domain"/>
    <property type="match status" value="1"/>
</dbReference>
<dbReference type="InterPro" id="IPR000835">
    <property type="entry name" value="HTH_MarR-typ"/>
</dbReference>
<sequence>MVVATEQFRAQQARTRLGVSPTEMIALGILHVEGPQTITDLARLLAITPASTTELADRLVRDGHVERLPHPADRRKRLLRLTPAAAGMLTGIYEELALRLAGLASREARPAVLAFLRLATAAMAGRSHDQPRAV</sequence>